<evidence type="ECO:0000256" key="1">
    <source>
        <dbReference type="ARBA" id="ARBA00004974"/>
    </source>
</evidence>
<accession>A0A9D1I6A8</accession>
<evidence type="ECO:0000256" key="4">
    <source>
        <dbReference type="ARBA" id="ARBA00013145"/>
    </source>
</evidence>
<sequence length="555" mass="61184">MKITGAELVMKILLEHGVDTVFGYPGGTALFLYDELYKYSDKIKHILVAHEQGGAHAADGYARATGKTGVAFSTSGPGATNLVTGIATAYMDSIPTVFITANVGKHLIGRDAFQEICITGVTFPITKHNYFINNKEDLADALRNAFRIANEGRKGPVLVDITKDVTEALVEYEPAAPYPLRRTEIADCENKTEKFAKYLNGAKKPVIITGGGVISSDSYKEVMELADKADIPMVTTLMGMGAVPSSEKKYFGMVGMHGSYAANKCVSEADVILALGTRFSDRVALKPEHFARKARILQVEIDKSEVNKNVTVADSIIGDCREVLKELIPKVDKAEHREWIKQITLWNIEHPTVVREANGKMNPQEIIEYLCSHTDKETIFVTDVGQHQMWAAQYVKQTGPRNFISSGGLGTMGFGYGAAIGAQLGNPDKRVIHLTGDGSFHMNLNEACTAVSNNLPIITVIFNNRVLGMVYQWQTAFYEKRYSNTTPERKTDFVKLIEAFGGHGFRAENMEELADAYEKALDLEGPVWIDCNIAYEDKVLPMIPNGKTIDDMLFE</sequence>
<dbReference type="Gene3D" id="3.40.50.1220">
    <property type="entry name" value="TPP-binding domain"/>
    <property type="match status" value="1"/>
</dbReference>
<gene>
    <name evidence="16" type="primary">ilvB</name>
    <name evidence="16" type="ORF">IAD16_05300</name>
</gene>
<comment type="pathway">
    <text evidence="1 12">Amino-acid biosynthesis; L-isoleucine biosynthesis; L-isoleucine from 2-oxobutanoate: step 1/4.</text>
</comment>
<evidence type="ECO:0000256" key="12">
    <source>
        <dbReference type="RuleBase" id="RU003591"/>
    </source>
</evidence>
<evidence type="ECO:0000256" key="5">
    <source>
        <dbReference type="ARBA" id="ARBA00022605"/>
    </source>
</evidence>
<comment type="similarity">
    <text evidence="3 12">Belongs to the TPP enzyme family.</text>
</comment>
<dbReference type="SUPFAM" id="SSF52467">
    <property type="entry name" value="DHS-like NAD/FAD-binding domain"/>
    <property type="match status" value="1"/>
</dbReference>
<reference evidence="16" key="1">
    <citation type="submission" date="2020-10" db="EMBL/GenBank/DDBJ databases">
        <authorList>
            <person name="Gilroy R."/>
        </authorList>
    </citation>
    <scope>NUCLEOTIDE SEQUENCE</scope>
    <source>
        <strain evidence="16">11300</strain>
    </source>
</reference>
<dbReference type="InterPro" id="IPR000399">
    <property type="entry name" value="TPP-bd_CS"/>
</dbReference>
<evidence type="ECO:0000259" key="15">
    <source>
        <dbReference type="Pfam" id="PF02776"/>
    </source>
</evidence>
<dbReference type="Pfam" id="PF00205">
    <property type="entry name" value="TPP_enzyme_M"/>
    <property type="match status" value="1"/>
</dbReference>
<dbReference type="PANTHER" id="PTHR18968:SF13">
    <property type="entry name" value="ACETOLACTATE SYNTHASE CATALYTIC SUBUNIT, MITOCHONDRIAL"/>
    <property type="match status" value="1"/>
</dbReference>
<dbReference type="InterPro" id="IPR029035">
    <property type="entry name" value="DHS-like_NAD/FAD-binding_dom"/>
</dbReference>
<comment type="catalytic activity">
    <reaction evidence="11 12">
        <text>2 pyruvate + H(+) = (2S)-2-acetolactate + CO2</text>
        <dbReference type="Rhea" id="RHEA:25249"/>
        <dbReference type="ChEBI" id="CHEBI:15361"/>
        <dbReference type="ChEBI" id="CHEBI:15378"/>
        <dbReference type="ChEBI" id="CHEBI:16526"/>
        <dbReference type="ChEBI" id="CHEBI:58476"/>
        <dbReference type="EC" id="2.2.1.6"/>
    </reaction>
</comment>
<evidence type="ECO:0000256" key="11">
    <source>
        <dbReference type="ARBA" id="ARBA00048670"/>
    </source>
</evidence>
<dbReference type="GO" id="GO:0050660">
    <property type="term" value="F:flavin adenine dinucleotide binding"/>
    <property type="evidence" value="ECO:0007669"/>
    <property type="project" value="InterPro"/>
</dbReference>
<evidence type="ECO:0000256" key="9">
    <source>
        <dbReference type="ARBA" id="ARBA00023052"/>
    </source>
</evidence>
<evidence type="ECO:0000259" key="14">
    <source>
        <dbReference type="Pfam" id="PF02775"/>
    </source>
</evidence>
<evidence type="ECO:0000256" key="2">
    <source>
        <dbReference type="ARBA" id="ARBA00005025"/>
    </source>
</evidence>
<dbReference type="Pfam" id="PF02776">
    <property type="entry name" value="TPP_enzyme_N"/>
    <property type="match status" value="1"/>
</dbReference>
<dbReference type="InterPro" id="IPR029061">
    <property type="entry name" value="THDP-binding"/>
</dbReference>
<dbReference type="GO" id="GO:0000287">
    <property type="term" value="F:magnesium ion binding"/>
    <property type="evidence" value="ECO:0007669"/>
    <property type="project" value="UniProtKB-UniRule"/>
</dbReference>
<dbReference type="InterPro" id="IPR011766">
    <property type="entry name" value="TPP_enzyme_TPP-bd"/>
</dbReference>
<comment type="cofactor">
    <cofactor evidence="12">
        <name>thiamine diphosphate</name>
        <dbReference type="ChEBI" id="CHEBI:58937"/>
    </cofactor>
    <text evidence="12">Binds 1 thiamine pyrophosphate per subunit.</text>
</comment>
<dbReference type="GO" id="GO:0003984">
    <property type="term" value="F:acetolactate synthase activity"/>
    <property type="evidence" value="ECO:0007669"/>
    <property type="project" value="UniProtKB-EC"/>
</dbReference>
<evidence type="ECO:0000259" key="13">
    <source>
        <dbReference type="Pfam" id="PF00205"/>
    </source>
</evidence>
<comment type="cofactor">
    <cofactor evidence="12">
        <name>Mg(2+)</name>
        <dbReference type="ChEBI" id="CHEBI:18420"/>
    </cofactor>
    <text evidence="12">Binds 1 Mg(2+) ion per subunit.</text>
</comment>
<feature type="domain" description="Thiamine pyrophosphate enzyme central" evidence="13">
    <location>
        <begin position="193"/>
        <end position="327"/>
    </location>
</feature>
<evidence type="ECO:0000313" key="17">
    <source>
        <dbReference type="Proteomes" id="UP000824091"/>
    </source>
</evidence>
<feature type="domain" description="Thiamine pyrophosphate enzyme N-terminal TPP-binding" evidence="15">
    <location>
        <begin position="4"/>
        <end position="116"/>
    </location>
</feature>
<dbReference type="EC" id="2.2.1.6" evidence="4 12"/>
<dbReference type="CDD" id="cd02015">
    <property type="entry name" value="TPP_AHAS"/>
    <property type="match status" value="1"/>
</dbReference>
<keyword evidence="10 12" id="KW-0100">Branched-chain amino acid biosynthesis</keyword>
<dbReference type="PANTHER" id="PTHR18968">
    <property type="entry name" value="THIAMINE PYROPHOSPHATE ENZYMES"/>
    <property type="match status" value="1"/>
</dbReference>
<keyword evidence="8 12" id="KW-0460">Magnesium</keyword>
<dbReference type="InterPro" id="IPR012846">
    <property type="entry name" value="Acetolactate_synth_lsu"/>
</dbReference>
<keyword evidence="5 12" id="KW-0028">Amino-acid biosynthesis</keyword>
<dbReference type="FunFam" id="3.40.50.1220:FF:000008">
    <property type="entry name" value="Acetolactate synthase"/>
    <property type="match status" value="1"/>
</dbReference>
<dbReference type="GO" id="GO:0005948">
    <property type="term" value="C:acetolactate synthase complex"/>
    <property type="evidence" value="ECO:0007669"/>
    <property type="project" value="TreeGrafter"/>
</dbReference>
<evidence type="ECO:0000256" key="6">
    <source>
        <dbReference type="ARBA" id="ARBA00022679"/>
    </source>
</evidence>
<dbReference type="InterPro" id="IPR039368">
    <property type="entry name" value="AHAS_TPP"/>
</dbReference>
<dbReference type="GO" id="GO:0009099">
    <property type="term" value="P:L-valine biosynthetic process"/>
    <property type="evidence" value="ECO:0007669"/>
    <property type="project" value="TreeGrafter"/>
</dbReference>
<dbReference type="PROSITE" id="PS00187">
    <property type="entry name" value="TPP_ENZYMES"/>
    <property type="match status" value="1"/>
</dbReference>
<reference evidence="16" key="2">
    <citation type="journal article" date="2021" name="PeerJ">
        <title>Extensive microbial diversity within the chicken gut microbiome revealed by metagenomics and culture.</title>
        <authorList>
            <person name="Gilroy R."/>
            <person name="Ravi A."/>
            <person name="Getino M."/>
            <person name="Pursley I."/>
            <person name="Horton D.L."/>
            <person name="Alikhan N.F."/>
            <person name="Baker D."/>
            <person name="Gharbi K."/>
            <person name="Hall N."/>
            <person name="Watson M."/>
            <person name="Adriaenssens E.M."/>
            <person name="Foster-Nyarko E."/>
            <person name="Jarju S."/>
            <person name="Secka A."/>
            <person name="Antonio M."/>
            <person name="Oren A."/>
            <person name="Chaudhuri R.R."/>
            <person name="La Ragione R."/>
            <person name="Hildebrand F."/>
            <person name="Pallen M.J."/>
        </authorList>
    </citation>
    <scope>NUCLEOTIDE SEQUENCE</scope>
    <source>
        <strain evidence="16">11300</strain>
    </source>
</reference>
<keyword evidence="7 12" id="KW-0479">Metal-binding</keyword>
<keyword evidence="9 12" id="KW-0786">Thiamine pyrophosphate</keyword>
<name>A0A9D1I6A8_9FIRM</name>
<dbReference type="SUPFAM" id="SSF52518">
    <property type="entry name" value="Thiamin diphosphate-binding fold (THDP-binding)"/>
    <property type="match status" value="2"/>
</dbReference>
<dbReference type="Pfam" id="PF02775">
    <property type="entry name" value="TPP_enzyme_C"/>
    <property type="match status" value="1"/>
</dbReference>
<organism evidence="16 17">
    <name type="scientific">Candidatus Fimisoma avicola</name>
    <dbReference type="NCBI Taxonomy" id="2840826"/>
    <lineage>
        <taxon>Bacteria</taxon>
        <taxon>Bacillati</taxon>
        <taxon>Bacillota</taxon>
        <taxon>Clostridia</taxon>
        <taxon>Eubacteriales</taxon>
        <taxon>Candidatus Fimisoma</taxon>
    </lineage>
</organism>
<dbReference type="InterPro" id="IPR012001">
    <property type="entry name" value="Thiamin_PyroP_enz_TPP-bd_dom"/>
</dbReference>
<evidence type="ECO:0000256" key="10">
    <source>
        <dbReference type="ARBA" id="ARBA00023304"/>
    </source>
</evidence>
<feature type="domain" description="Thiamine pyrophosphate enzyme TPP-binding" evidence="14">
    <location>
        <begin position="383"/>
        <end position="531"/>
    </location>
</feature>
<dbReference type="GO" id="GO:0009097">
    <property type="term" value="P:isoleucine biosynthetic process"/>
    <property type="evidence" value="ECO:0007669"/>
    <property type="project" value="TreeGrafter"/>
</dbReference>
<dbReference type="InterPro" id="IPR045229">
    <property type="entry name" value="TPP_enz"/>
</dbReference>
<evidence type="ECO:0000256" key="8">
    <source>
        <dbReference type="ARBA" id="ARBA00022842"/>
    </source>
</evidence>
<comment type="pathway">
    <text evidence="2 12">Amino-acid biosynthesis; L-valine biosynthesis; L-valine from pyruvate: step 1/4.</text>
</comment>
<dbReference type="NCBIfam" id="TIGR00118">
    <property type="entry name" value="acolac_lg"/>
    <property type="match status" value="1"/>
</dbReference>
<keyword evidence="6 12" id="KW-0808">Transferase</keyword>
<protein>
    <recommendedName>
        <fullName evidence="4 12">Acetolactate synthase</fullName>
        <ecNumber evidence="4 12">2.2.1.6</ecNumber>
    </recommendedName>
</protein>
<evidence type="ECO:0000256" key="3">
    <source>
        <dbReference type="ARBA" id="ARBA00007812"/>
    </source>
</evidence>
<comment type="caution">
    <text evidence="16">The sequence shown here is derived from an EMBL/GenBank/DDBJ whole genome shotgun (WGS) entry which is preliminary data.</text>
</comment>
<dbReference type="Proteomes" id="UP000824091">
    <property type="component" value="Unassembled WGS sequence"/>
</dbReference>
<dbReference type="EMBL" id="DVMO01000080">
    <property type="protein sequence ID" value="HIU27775.1"/>
    <property type="molecule type" value="Genomic_DNA"/>
</dbReference>
<dbReference type="FunFam" id="3.40.50.970:FF:000007">
    <property type="entry name" value="Acetolactate synthase"/>
    <property type="match status" value="1"/>
</dbReference>
<evidence type="ECO:0000313" key="16">
    <source>
        <dbReference type="EMBL" id="HIU27775.1"/>
    </source>
</evidence>
<evidence type="ECO:0000256" key="7">
    <source>
        <dbReference type="ARBA" id="ARBA00022723"/>
    </source>
</evidence>
<dbReference type="Gene3D" id="3.40.50.970">
    <property type="match status" value="2"/>
</dbReference>
<dbReference type="GO" id="GO:0030976">
    <property type="term" value="F:thiamine pyrophosphate binding"/>
    <property type="evidence" value="ECO:0007669"/>
    <property type="project" value="UniProtKB-UniRule"/>
</dbReference>
<dbReference type="AlphaFoldDB" id="A0A9D1I6A8"/>
<proteinExistence type="inferred from homology"/>
<dbReference type="InterPro" id="IPR012000">
    <property type="entry name" value="Thiamin_PyroP_enz_cen_dom"/>
</dbReference>
<dbReference type="CDD" id="cd07035">
    <property type="entry name" value="TPP_PYR_POX_like"/>
    <property type="match status" value="1"/>
</dbReference>